<sequence length="106" mass="11336">MSTTTRHTARHTARAATALAAVALATACSAAATEARPAAPPQPAVAATPAGTYDGWAVRVQWDVTTPSTCGWSPDQVERLLEADAPLPPCLDRLQRWFSRHYPAQR</sequence>
<name>A0ABW4TK01_9ACTN</name>
<protein>
    <recommendedName>
        <fullName evidence="4">Secreted protein</fullName>
    </recommendedName>
</protein>
<feature type="signal peptide" evidence="1">
    <location>
        <begin position="1"/>
        <end position="30"/>
    </location>
</feature>
<keyword evidence="1" id="KW-0732">Signal</keyword>
<reference evidence="3" key="1">
    <citation type="journal article" date="2019" name="Int. J. Syst. Evol. Microbiol.">
        <title>The Global Catalogue of Microorganisms (GCM) 10K type strain sequencing project: providing services to taxonomists for standard genome sequencing and annotation.</title>
        <authorList>
            <consortium name="The Broad Institute Genomics Platform"/>
            <consortium name="The Broad Institute Genome Sequencing Center for Infectious Disease"/>
            <person name="Wu L."/>
            <person name="Ma J."/>
        </authorList>
    </citation>
    <scope>NUCLEOTIDE SEQUENCE [LARGE SCALE GENOMIC DNA]</scope>
    <source>
        <strain evidence="3">CGMCC 1.12477</strain>
    </source>
</reference>
<dbReference type="EMBL" id="JBHUGD010000003">
    <property type="protein sequence ID" value="MFD1946723.1"/>
    <property type="molecule type" value="Genomic_DNA"/>
</dbReference>
<evidence type="ECO:0000313" key="2">
    <source>
        <dbReference type="EMBL" id="MFD1946723.1"/>
    </source>
</evidence>
<proteinExistence type="predicted"/>
<accession>A0ABW4TK01</accession>
<evidence type="ECO:0000313" key="3">
    <source>
        <dbReference type="Proteomes" id="UP001597351"/>
    </source>
</evidence>
<dbReference type="RefSeq" id="WP_343917140.1">
    <property type="nucleotide sequence ID" value="NZ_BAAAJT010000002.1"/>
</dbReference>
<evidence type="ECO:0000256" key="1">
    <source>
        <dbReference type="SAM" id="SignalP"/>
    </source>
</evidence>
<evidence type="ECO:0008006" key="4">
    <source>
        <dbReference type="Google" id="ProtNLM"/>
    </source>
</evidence>
<comment type="caution">
    <text evidence="2">The sequence shown here is derived from an EMBL/GenBank/DDBJ whole genome shotgun (WGS) entry which is preliminary data.</text>
</comment>
<dbReference type="Proteomes" id="UP001597351">
    <property type="component" value="Unassembled WGS sequence"/>
</dbReference>
<feature type="chain" id="PRO_5046715474" description="Secreted protein" evidence="1">
    <location>
        <begin position="31"/>
        <end position="106"/>
    </location>
</feature>
<keyword evidence="3" id="KW-1185">Reference proteome</keyword>
<organism evidence="2 3">
    <name type="scientific">Nocardioides aestuarii</name>
    <dbReference type="NCBI Taxonomy" id="252231"/>
    <lineage>
        <taxon>Bacteria</taxon>
        <taxon>Bacillati</taxon>
        <taxon>Actinomycetota</taxon>
        <taxon>Actinomycetes</taxon>
        <taxon>Propionibacteriales</taxon>
        <taxon>Nocardioidaceae</taxon>
        <taxon>Nocardioides</taxon>
    </lineage>
</organism>
<gene>
    <name evidence="2" type="ORF">ACFSDE_07965</name>
</gene>
<dbReference type="PROSITE" id="PS51257">
    <property type="entry name" value="PROKAR_LIPOPROTEIN"/>
    <property type="match status" value="1"/>
</dbReference>